<reference evidence="2" key="1">
    <citation type="submission" date="2016-06" db="EMBL/GenBank/DDBJ databases">
        <title>Parallel loss of symbiosis genes in relatives of nitrogen-fixing non-legume Parasponia.</title>
        <authorList>
            <person name="Van Velzen R."/>
            <person name="Holmer R."/>
            <person name="Bu F."/>
            <person name="Rutten L."/>
            <person name="Van Zeijl A."/>
            <person name="Liu W."/>
            <person name="Santuari L."/>
            <person name="Cao Q."/>
            <person name="Sharma T."/>
            <person name="Shen D."/>
            <person name="Roswanjaya Y."/>
            <person name="Wardhani T."/>
            <person name="Kalhor M.S."/>
            <person name="Jansen J."/>
            <person name="Van den Hoogen J."/>
            <person name="Gungor B."/>
            <person name="Hartog M."/>
            <person name="Hontelez J."/>
            <person name="Verver J."/>
            <person name="Yang W.-C."/>
            <person name="Schijlen E."/>
            <person name="Repin R."/>
            <person name="Schilthuizen M."/>
            <person name="Schranz E."/>
            <person name="Heidstra R."/>
            <person name="Miyata K."/>
            <person name="Fedorova E."/>
            <person name="Kohlen W."/>
            <person name="Bisseling T."/>
            <person name="Smit S."/>
            <person name="Geurts R."/>
        </authorList>
    </citation>
    <scope>NUCLEOTIDE SEQUENCE [LARGE SCALE GENOMIC DNA]</scope>
    <source>
        <strain evidence="2">cv. WU1-14</strain>
    </source>
</reference>
<accession>A0A2P5C1K7</accession>
<dbReference type="AlphaFoldDB" id="A0A2P5C1K7"/>
<evidence type="ECO:0000313" key="1">
    <source>
        <dbReference type="EMBL" id="PON54942.1"/>
    </source>
</evidence>
<feature type="non-terminal residue" evidence="1">
    <location>
        <position position="1"/>
    </location>
</feature>
<dbReference type="Proteomes" id="UP000237105">
    <property type="component" value="Unassembled WGS sequence"/>
</dbReference>
<organism evidence="1 2">
    <name type="scientific">Parasponia andersonii</name>
    <name type="common">Sponia andersonii</name>
    <dbReference type="NCBI Taxonomy" id="3476"/>
    <lineage>
        <taxon>Eukaryota</taxon>
        <taxon>Viridiplantae</taxon>
        <taxon>Streptophyta</taxon>
        <taxon>Embryophyta</taxon>
        <taxon>Tracheophyta</taxon>
        <taxon>Spermatophyta</taxon>
        <taxon>Magnoliopsida</taxon>
        <taxon>eudicotyledons</taxon>
        <taxon>Gunneridae</taxon>
        <taxon>Pentapetalae</taxon>
        <taxon>rosids</taxon>
        <taxon>fabids</taxon>
        <taxon>Rosales</taxon>
        <taxon>Cannabaceae</taxon>
        <taxon>Parasponia</taxon>
    </lineage>
</organism>
<protein>
    <submittedName>
        <fullName evidence="1">Uncharacterized protein</fullName>
    </submittedName>
</protein>
<evidence type="ECO:0000313" key="2">
    <source>
        <dbReference type="Proteomes" id="UP000237105"/>
    </source>
</evidence>
<proteinExistence type="predicted"/>
<dbReference type="EMBL" id="JXTB01000188">
    <property type="protein sequence ID" value="PON54942.1"/>
    <property type="molecule type" value="Genomic_DNA"/>
</dbReference>
<gene>
    <name evidence="1" type="ORF">PanWU01x14_191880</name>
</gene>
<name>A0A2P5C1K7_PARAD</name>
<comment type="caution">
    <text evidence="1">The sequence shown here is derived from an EMBL/GenBank/DDBJ whole genome shotgun (WGS) entry which is preliminary data.</text>
</comment>
<sequence>DISKDQLLEHMNFFHKKPKPIIVFVTVVGFVDSAASVRCACPQDKVTGAREGAKVIEDVNLESPSMKPSGANS</sequence>
<keyword evidence="2" id="KW-1185">Reference proteome</keyword>